<organism evidence="3 4">
    <name type="scientific">Plasticicumulans lactativorans</name>
    <dbReference type="NCBI Taxonomy" id="1133106"/>
    <lineage>
        <taxon>Bacteria</taxon>
        <taxon>Pseudomonadati</taxon>
        <taxon>Pseudomonadota</taxon>
        <taxon>Gammaproteobacteria</taxon>
        <taxon>Candidatus Competibacteraceae</taxon>
        <taxon>Plasticicumulans</taxon>
    </lineage>
</organism>
<dbReference type="RefSeq" id="WP_132538692.1">
    <property type="nucleotide sequence ID" value="NZ_SLWY01000003.1"/>
</dbReference>
<feature type="domain" description="UspA" evidence="2">
    <location>
        <begin position="3"/>
        <end position="141"/>
    </location>
</feature>
<dbReference type="SUPFAM" id="SSF52402">
    <property type="entry name" value="Adenine nucleotide alpha hydrolases-like"/>
    <property type="match status" value="1"/>
</dbReference>
<proteinExistence type="inferred from homology"/>
<comment type="similarity">
    <text evidence="1">Belongs to the universal stress protein A family.</text>
</comment>
<dbReference type="CDD" id="cd00293">
    <property type="entry name" value="USP-like"/>
    <property type="match status" value="1"/>
</dbReference>
<dbReference type="EMBL" id="SLWY01000003">
    <property type="protein sequence ID" value="TCO83027.1"/>
    <property type="molecule type" value="Genomic_DNA"/>
</dbReference>
<dbReference type="InterPro" id="IPR014729">
    <property type="entry name" value="Rossmann-like_a/b/a_fold"/>
</dbReference>
<dbReference type="Gene3D" id="3.40.50.620">
    <property type="entry name" value="HUPs"/>
    <property type="match status" value="1"/>
</dbReference>
<comment type="caution">
    <text evidence="3">The sequence shown here is derived from an EMBL/GenBank/DDBJ whole genome shotgun (WGS) entry which is preliminary data.</text>
</comment>
<accession>A0A4V2SDD7</accession>
<dbReference type="PANTHER" id="PTHR46268:SF26">
    <property type="entry name" value="UNIVERSAL STRESS PROTEIN MJ0577"/>
    <property type="match status" value="1"/>
</dbReference>
<protein>
    <submittedName>
        <fullName evidence="3">Nucleotide-binding universal stress UspA family protein</fullName>
    </submittedName>
</protein>
<keyword evidence="4" id="KW-1185">Reference proteome</keyword>
<evidence type="ECO:0000313" key="4">
    <source>
        <dbReference type="Proteomes" id="UP000295765"/>
    </source>
</evidence>
<sequence>MLKILLPIDGSAHAGRAVEHVLQRRAELGAFDLHLLNVQLPLESGHAKLFFGPDEIAAYQREQGLDALRAARERLDAAGVPYTFHVVVGHAGETIARFAREQACDQIVMGSHGRSALTHLVLGSVASDVIRLADVPVTLVK</sequence>
<dbReference type="PANTHER" id="PTHR46268">
    <property type="entry name" value="STRESS RESPONSE PROTEIN NHAX"/>
    <property type="match status" value="1"/>
</dbReference>
<gene>
    <name evidence="3" type="ORF">EV699_10372</name>
</gene>
<dbReference type="InterPro" id="IPR006015">
    <property type="entry name" value="Universal_stress_UspA"/>
</dbReference>
<dbReference type="Pfam" id="PF00582">
    <property type="entry name" value="Usp"/>
    <property type="match status" value="1"/>
</dbReference>
<dbReference type="InterPro" id="IPR006016">
    <property type="entry name" value="UspA"/>
</dbReference>
<evidence type="ECO:0000313" key="3">
    <source>
        <dbReference type="EMBL" id="TCO83027.1"/>
    </source>
</evidence>
<reference evidence="3 4" key="1">
    <citation type="submission" date="2019-03" db="EMBL/GenBank/DDBJ databases">
        <title>Genomic Encyclopedia of Type Strains, Phase IV (KMG-IV): sequencing the most valuable type-strain genomes for metagenomic binning, comparative biology and taxonomic classification.</title>
        <authorList>
            <person name="Goeker M."/>
        </authorList>
    </citation>
    <scope>NUCLEOTIDE SEQUENCE [LARGE SCALE GENOMIC DNA]</scope>
    <source>
        <strain evidence="3 4">DSM 25287</strain>
    </source>
</reference>
<evidence type="ECO:0000256" key="1">
    <source>
        <dbReference type="ARBA" id="ARBA00008791"/>
    </source>
</evidence>
<evidence type="ECO:0000259" key="2">
    <source>
        <dbReference type="Pfam" id="PF00582"/>
    </source>
</evidence>
<dbReference type="PRINTS" id="PR01438">
    <property type="entry name" value="UNVRSLSTRESS"/>
</dbReference>
<dbReference type="Proteomes" id="UP000295765">
    <property type="component" value="Unassembled WGS sequence"/>
</dbReference>
<dbReference type="AlphaFoldDB" id="A0A4V2SDD7"/>
<name>A0A4V2SDD7_9GAMM</name>
<dbReference type="OrthoDB" id="5781119at2"/>